<feature type="transmembrane region" description="Helical" evidence="1">
    <location>
        <begin position="145"/>
        <end position="162"/>
    </location>
</feature>
<feature type="transmembrane region" description="Helical" evidence="1">
    <location>
        <begin position="239"/>
        <end position="259"/>
    </location>
</feature>
<keyword evidence="1" id="KW-1133">Transmembrane helix</keyword>
<comment type="caution">
    <text evidence="2">The sequence shown here is derived from an EMBL/GenBank/DDBJ whole genome shotgun (WGS) entry which is preliminary data.</text>
</comment>
<evidence type="ECO:0000256" key="1">
    <source>
        <dbReference type="SAM" id="Phobius"/>
    </source>
</evidence>
<keyword evidence="1" id="KW-0472">Membrane</keyword>
<feature type="transmembrane region" description="Helical" evidence="1">
    <location>
        <begin position="280"/>
        <end position="297"/>
    </location>
</feature>
<name>A0A1B9XYC0_9FLAO</name>
<feature type="transmembrane region" description="Helical" evidence="1">
    <location>
        <begin position="317"/>
        <end position="335"/>
    </location>
</feature>
<feature type="transmembrane region" description="Helical" evidence="1">
    <location>
        <begin position="105"/>
        <end position="125"/>
    </location>
</feature>
<feature type="transmembrane region" description="Helical" evidence="1">
    <location>
        <begin position="347"/>
        <end position="366"/>
    </location>
</feature>
<evidence type="ECO:0000313" key="2">
    <source>
        <dbReference type="EMBL" id="OCK42568.1"/>
    </source>
</evidence>
<feature type="transmembrane region" description="Helical" evidence="1">
    <location>
        <begin position="51"/>
        <end position="70"/>
    </location>
</feature>
<gene>
    <name evidence="2" type="ORF">BA195_10355</name>
</gene>
<accession>A0A1B9XYC0</accession>
<feature type="transmembrane region" description="Helical" evidence="1">
    <location>
        <begin position="82"/>
        <end position="99"/>
    </location>
</feature>
<reference evidence="2 3" key="1">
    <citation type="submission" date="2016-06" db="EMBL/GenBank/DDBJ databases">
        <title>Draft Genome Sequence of Tenacibaculum soleae UCD-KL19.</title>
        <authorList>
            <person name="Eisen J.A."/>
            <person name="Coil D.A."/>
            <person name="Lujan K.M."/>
        </authorList>
    </citation>
    <scope>NUCLEOTIDE SEQUENCE [LARGE SCALE GENOMIC DNA]</scope>
    <source>
        <strain evidence="2 3">UCD-KL19</strain>
    </source>
</reference>
<feature type="transmembrane region" description="Helical" evidence="1">
    <location>
        <begin position="182"/>
        <end position="200"/>
    </location>
</feature>
<keyword evidence="3" id="KW-1185">Reference proteome</keyword>
<dbReference type="AlphaFoldDB" id="A0A1B9XYC0"/>
<sequence length="404" mass="46783">MTTSFNFLKNHSKIALSYFSIIAFLGVLLRFFTIVDLPINYRFIVHTHSHIALLGWVYTALTTLIFKMYLSKVAINLKYKRLFWATQFIIIGMLITFPFTGYAAFSILFSTLFLLASYVFAHLVFKYTPLTLKKTNSYACIRVALWYMIISSLGPWALGIIMKTAGSGSSLYRNAIYFYLHFQYNGWFILTLLGIGIYILEQYKITFTKKTFNPIFWLMNIGIILTFGISLLWMKPTLIIYIISFIGAFIQLIAFYILVKKINSFKDEFNNKFSHPFRQSIKLIAILFAIKLLFQLVGTIPNIANAISTNVNLIIGYLHWTFLGVVSVSILLFSHQFKLIQLSKKSMLFYLIAFFLTEIIIFYKGFAISKHLFIISNHSLYLVIVSSIFFIAILIIFSNQFKRQ</sequence>
<dbReference type="Proteomes" id="UP000093186">
    <property type="component" value="Unassembled WGS sequence"/>
</dbReference>
<organism evidence="2 3">
    <name type="scientific">Tenacibaculum soleae</name>
    <dbReference type="NCBI Taxonomy" id="447689"/>
    <lineage>
        <taxon>Bacteria</taxon>
        <taxon>Pseudomonadati</taxon>
        <taxon>Bacteroidota</taxon>
        <taxon>Flavobacteriia</taxon>
        <taxon>Flavobacteriales</taxon>
        <taxon>Flavobacteriaceae</taxon>
        <taxon>Tenacibaculum</taxon>
    </lineage>
</organism>
<dbReference type="STRING" id="447689.BA195_10355"/>
<keyword evidence="1" id="KW-0812">Transmembrane</keyword>
<feature type="transmembrane region" description="Helical" evidence="1">
    <location>
        <begin position="212"/>
        <end position="233"/>
    </location>
</feature>
<feature type="transmembrane region" description="Helical" evidence="1">
    <location>
        <begin position="15"/>
        <end position="39"/>
    </location>
</feature>
<evidence type="ECO:0000313" key="3">
    <source>
        <dbReference type="Proteomes" id="UP000093186"/>
    </source>
</evidence>
<dbReference type="EMBL" id="MAKX01000013">
    <property type="protein sequence ID" value="OCK42568.1"/>
    <property type="molecule type" value="Genomic_DNA"/>
</dbReference>
<dbReference type="OrthoDB" id="2827525at2"/>
<proteinExistence type="predicted"/>
<protein>
    <submittedName>
        <fullName evidence="2">Uncharacterized protein</fullName>
    </submittedName>
</protein>
<feature type="transmembrane region" description="Helical" evidence="1">
    <location>
        <begin position="378"/>
        <end position="397"/>
    </location>
</feature>
<dbReference type="RefSeq" id="WP_068705237.1">
    <property type="nucleotide sequence ID" value="NZ_MAKX01000013.1"/>
</dbReference>